<protein>
    <submittedName>
        <fullName evidence="1">108_t:CDS:1</fullName>
    </submittedName>
</protein>
<name>A0A9N8WFU0_9GLOM</name>
<reference evidence="1" key="1">
    <citation type="submission" date="2021-06" db="EMBL/GenBank/DDBJ databases">
        <authorList>
            <person name="Kallberg Y."/>
            <person name="Tangrot J."/>
            <person name="Rosling A."/>
        </authorList>
    </citation>
    <scope>NUCLEOTIDE SEQUENCE</scope>
    <source>
        <strain evidence="1">IA702</strain>
    </source>
</reference>
<dbReference type="OrthoDB" id="2443437at2759"/>
<accession>A0A9N8WFU0</accession>
<evidence type="ECO:0000313" key="2">
    <source>
        <dbReference type="Proteomes" id="UP000789572"/>
    </source>
</evidence>
<dbReference type="Proteomes" id="UP000789572">
    <property type="component" value="Unassembled WGS sequence"/>
</dbReference>
<sequence length="515" mass="58879">MIWYQLANNFSTGSLAKFQLKQKKKLAFYDWDILLNTDIDGFKSIIGDRLIAGAVYNKIHLTEHQKNKVHTFPKDTEKNSKQVALYIIDSANTSIMLVKHSLDQCYCCRSLHTDDFDVSNKEAFWSYLNEGFIRADARLPVVIRDSKTFCEAFYSSHERWSKPVVLFFDEFDMLHDDTAVSARCPQSGLNKSQVQKLFQEFENDYGITIDSEIVDDIFQLTNGHAGLVNVCGAAIQRSLLPLENQALNFDQWQDFVFTSLLSNVLAYGTFQKLVNSLTKESEKQINALNYLRSFFLGNFDEFVNVSPTYTHQHEAAYLAALGVLYPDKEEVAAFKMTSPLVDSLIQQFIIPRMYPTAPNMAPPEKYDGGPMDILQVLKEALKFFDKDLMPTLSMVNGIFVMALPTDTLILSSRNLQNPVILELLATGDLQSIKNHIDKTPIYKNRLAAQEAWVVHFTCEDNYLVSPFWPSSDMLNKDIYMIHILHDCNFTNVQISAKYKSWGSDNILYVNNERII</sequence>
<comment type="caution">
    <text evidence="1">The sequence shown here is derived from an EMBL/GenBank/DDBJ whole genome shotgun (WGS) entry which is preliminary data.</text>
</comment>
<organism evidence="1 2">
    <name type="scientific">Paraglomus occultum</name>
    <dbReference type="NCBI Taxonomy" id="144539"/>
    <lineage>
        <taxon>Eukaryota</taxon>
        <taxon>Fungi</taxon>
        <taxon>Fungi incertae sedis</taxon>
        <taxon>Mucoromycota</taxon>
        <taxon>Glomeromycotina</taxon>
        <taxon>Glomeromycetes</taxon>
        <taxon>Paraglomerales</taxon>
        <taxon>Paraglomeraceae</taxon>
        <taxon>Paraglomus</taxon>
    </lineage>
</organism>
<proteinExistence type="predicted"/>
<dbReference type="AlphaFoldDB" id="A0A9N8WFU0"/>
<gene>
    <name evidence="1" type="ORF">POCULU_LOCUS1643</name>
</gene>
<dbReference type="EMBL" id="CAJVPJ010000130">
    <property type="protein sequence ID" value="CAG8482789.1"/>
    <property type="molecule type" value="Genomic_DNA"/>
</dbReference>
<keyword evidence="2" id="KW-1185">Reference proteome</keyword>
<evidence type="ECO:0000313" key="1">
    <source>
        <dbReference type="EMBL" id="CAG8482789.1"/>
    </source>
</evidence>